<evidence type="ECO:0008006" key="9">
    <source>
        <dbReference type="Google" id="ProtNLM"/>
    </source>
</evidence>
<evidence type="ECO:0000256" key="4">
    <source>
        <dbReference type="ARBA" id="ARBA00023163"/>
    </source>
</evidence>
<evidence type="ECO:0000313" key="8">
    <source>
        <dbReference type="Proteomes" id="UP000327013"/>
    </source>
</evidence>
<evidence type="ECO:0000256" key="1">
    <source>
        <dbReference type="ARBA" id="ARBA00004123"/>
    </source>
</evidence>
<keyword evidence="2" id="KW-0341">Growth regulation</keyword>
<dbReference type="PANTHER" id="PTHR38546:SF3">
    <property type="entry name" value="DNA BINDING PROTEIN"/>
    <property type="match status" value="1"/>
</dbReference>
<gene>
    <name evidence="7" type="ORF">FH972_018965</name>
</gene>
<keyword evidence="3" id="KW-0805">Transcription regulation</keyword>
<dbReference type="AlphaFoldDB" id="A0A5N6RSV6"/>
<dbReference type="PANTHER" id="PTHR38546">
    <property type="entry name" value="DNA BINDING PROTEIN"/>
    <property type="match status" value="1"/>
</dbReference>
<evidence type="ECO:0000256" key="3">
    <source>
        <dbReference type="ARBA" id="ARBA00023015"/>
    </source>
</evidence>
<dbReference type="OrthoDB" id="668823at2759"/>
<keyword evidence="8" id="KW-1185">Reference proteome</keyword>
<sequence length="77" mass="8900">MGDNRLCNRKFRVRLKGLVLDKDKEKPSASNVLNETCTYLKRLQKEVDDLSERLAQLLDSVDATAVDIELIRRLLQK</sequence>
<dbReference type="GO" id="GO:0040008">
    <property type="term" value="P:regulation of growth"/>
    <property type="evidence" value="ECO:0007669"/>
    <property type="project" value="InterPro"/>
</dbReference>
<dbReference type="InterPro" id="IPR044293">
    <property type="entry name" value="PRE"/>
</dbReference>
<dbReference type="EMBL" id="CM017328">
    <property type="protein sequence ID" value="KAE8124054.1"/>
    <property type="molecule type" value="Genomic_DNA"/>
</dbReference>
<proteinExistence type="predicted"/>
<comment type="subcellular location">
    <subcellularLocation>
        <location evidence="1">Nucleus</location>
    </subcellularLocation>
</comment>
<feature type="coiled-coil region" evidence="6">
    <location>
        <begin position="33"/>
        <end position="60"/>
    </location>
</feature>
<dbReference type="GO" id="GO:0046983">
    <property type="term" value="F:protein dimerization activity"/>
    <property type="evidence" value="ECO:0007669"/>
    <property type="project" value="InterPro"/>
</dbReference>
<keyword evidence="4" id="KW-0804">Transcription</keyword>
<evidence type="ECO:0000256" key="6">
    <source>
        <dbReference type="SAM" id="Coils"/>
    </source>
</evidence>
<protein>
    <recommendedName>
        <fullName evidence="9">BHLH domain-containing protein</fullName>
    </recommendedName>
</protein>
<dbReference type="Pfam" id="PF23174">
    <property type="entry name" value="bHLH_ILI"/>
    <property type="match status" value="1"/>
</dbReference>
<dbReference type="GO" id="GO:0005634">
    <property type="term" value="C:nucleus"/>
    <property type="evidence" value="ECO:0007669"/>
    <property type="project" value="UniProtKB-SubCell"/>
</dbReference>
<name>A0A5N6RSV6_9ROSI</name>
<dbReference type="InterPro" id="IPR044172">
    <property type="entry name" value="ILI2-like"/>
</dbReference>
<organism evidence="7 8">
    <name type="scientific">Carpinus fangiana</name>
    <dbReference type="NCBI Taxonomy" id="176857"/>
    <lineage>
        <taxon>Eukaryota</taxon>
        <taxon>Viridiplantae</taxon>
        <taxon>Streptophyta</taxon>
        <taxon>Embryophyta</taxon>
        <taxon>Tracheophyta</taxon>
        <taxon>Spermatophyta</taxon>
        <taxon>Magnoliopsida</taxon>
        <taxon>eudicotyledons</taxon>
        <taxon>Gunneridae</taxon>
        <taxon>Pentapetalae</taxon>
        <taxon>rosids</taxon>
        <taxon>fabids</taxon>
        <taxon>Fagales</taxon>
        <taxon>Betulaceae</taxon>
        <taxon>Carpinus</taxon>
    </lineage>
</organism>
<evidence type="ECO:0000313" key="7">
    <source>
        <dbReference type="EMBL" id="KAE8124054.1"/>
    </source>
</evidence>
<dbReference type="Gene3D" id="4.10.280.10">
    <property type="entry name" value="Helix-loop-helix DNA-binding domain"/>
    <property type="match status" value="1"/>
</dbReference>
<keyword evidence="6" id="KW-0175">Coiled coil</keyword>
<accession>A0A5N6RSV6</accession>
<dbReference type="InterPro" id="IPR036638">
    <property type="entry name" value="HLH_DNA-bd_sf"/>
</dbReference>
<evidence type="ECO:0000256" key="5">
    <source>
        <dbReference type="ARBA" id="ARBA00023242"/>
    </source>
</evidence>
<keyword evidence="5" id="KW-0539">Nucleus</keyword>
<evidence type="ECO:0000256" key="2">
    <source>
        <dbReference type="ARBA" id="ARBA00022604"/>
    </source>
</evidence>
<dbReference type="GO" id="GO:0006355">
    <property type="term" value="P:regulation of DNA-templated transcription"/>
    <property type="evidence" value="ECO:0007669"/>
    <property type="project" value="InterPro"/>
</dbReference>
<dbReference type="Proteomes" id="UP000327013">
    <property type="component" value="Chromosome 8"/>
</dbReference>
<dbReference type="SUPFAM" id="SSF47459">
    <property type="entry name" value="HLH, helix-loop-helix DNA-binding domain"/>
    <property type="match status" value="1"/>
</dbReference>
<reference evidence="7 8" key="1">
    <citation type="submission" date="2019-06" db="EMBL/GenBank/DDBJ databases">
        <title>A chromosomal-level reference genome of Carpinus fangiana (Coryloideae, Betulaceae).</title>
        <authorList>
            <person name="Yang X."/>
            <person name="Wang Z."/>
            <person name="Zhang L."/>
            <person name="Hao G."/>
            <person name="Liu J."/>
            <person name="Yang Y."/>
        </authorList>
    </citation>
    <scope>NUCLEOTIDE SEQUENCE [LARGE SCALE GENOMIC DNA]</scope>
    <source>
        <strain evidence="7">Cfa_2016G</strain>
        <tissue evidence="7">Leaf</tissue>
    </source>
</reference>